<comment type="similarity">
    <text evidence="5">Belongs to the SepF family.</text>
</comment>
<dbReference type="InterPro" id="IPR038594">
    <property type="entry name" value="SepF-like_sf"/>
</dbReference>
<dbReference type="PANTHER" id="PTHR35798">
    <property type="entry name" value="CELL DIVISION PROTEIN SEPF"/>
    <property type="match status" value="1"/>
</dbReference>
<dbReference type="SMR" id="A0A0F6WQZ2"/>
<evidence type="ECO:0000256" key="5">
    <source>
        <dbReference type="HAMAP-Rule" id="MF_01197"/>
    </source>
</evidence>
<comment type="function">
    <text evidence="4 5">Cell division protein that is part of the divisome complex and is recruited early to the Z-ring. Probably stimulates Z-ring formation, perhaps through the cross-linking of FtsZ protofilaments. Its function overlaps with FtsA.</text>
</comment>
<reference evidence="6 7" key="1">
    <citation type="submission" date="2015-04" db="EMBL/GenBank/DDBJ databases">
        <title>Complete Genome Sequence of Brevibacterium flavum ATCC 15168.</title>
        <authorList>
            <person name="Ahn J."/>
            <person name="Park G."/>
            <person name="Jeon W."/>
            <person name="Jang Y."/>
            <person name="Jang M."/>
            <person name="Lee H."/>
            <person name="Lee H."/>
        </authorList>
    </citation>
    <scope>NUCLEOTIDE SEQUENCE [LARGE SCALE GENOMIC DNA]</scope>
    <source>
        <strain evidence="6 7">ATCC 15168</strain>
    </source>
</reference>
<proteinExistence type="inferred from homology"/>
<evidence type="ECO:0000256" key="1">
    <source>
        <dbReference type="ARBA" id="ARBA00022618"/>
    </source>
</evidence>
<dbReference type="GO" id="GO:0005737">
    <property type="term" value="C:cytoplasm"/>
    <property type="evidence" value="ECO:0007669"/>
    <property type="project" value="UniProtKB-SubCell"/>
</dbReference>
<comment type="subcellular location">
    <subcellularLocation>
        <location evidence="5">Cytoplasm</location>
    </subcellularLocation>
    <text evidence="5">Localizes to the division site, in a FtsZ-dependent manner.</text>
</comment>
<keyword evidence="5" id="KW-0963">Cytoplasm</keyword>
<dbReference type="HOGENOM" id="CLU_078499_0_1_11"/>
<dbReference type="RefSeq" id="WP_003856516.1">
    <property type="nucleotide sequence ID" value="NZ_CP011309.1"/>
</dbReference>
<evidence type="ECO:0000313" key="7">
    <source>
        <dbReference type="Proteomes" id="UP000034037"/>
    </source>
</evidence>
<accession>A0A0F6WQZ2</accession>
<dbReference type="AlphaFoldDB" id="A0A0F6WQZ2"/>
<dbReference type="Pfam" id="PF04472">
    <property type="entry name" value="SepF"/>
    <property type="match status" value="1"/>
</dbReference>
<protein>
    <recommendedName>
        <fullName evidence="5">Cell division protein SepF</fullName>
    </recommendedName>
</protein>
<evidence type="ECO:0000256" key="2">
    <source>
        <dbReference type="ARBA" id="ARBA00023210"/>
    </source>
</evidence>
<dbReference type="InterPro" id="IPR023052">
    <property type="entry name" value="Cell_div_SepF"/>
</dbReference>
<keyword evidence="1 5" id="KW-0132">Cell division</keyword>
<evidence type="ECO:0000313" key="6">
    <source>
        <dbReference type="EMBL" id="AKF27938.1"/>
    </source>
</evidence>
<dbReference type="GO" id="GO:0000917">
    <property type="term" value="P:division septum assembly"/>
    <property type="evidence" value="ECO:0007669"/>
    <property type="project" value="UniProtKB-KW"/>
</dbReference>
<name>A0A0F6WQZ2_9CORY</name>
<dbReference type="PATRIC" id="fig|92706.3.peg.2185"/>
<keyword evidence="2 5" id="KW-0717">Septation</keyword>
<comment type="subunit">
    <text evidence="5">Homodimer. Interacts with FtsZ.</text>
</comment>
<dbReference type="Proteomes" id="UP000034037">
    <property type="component" value="Chromosome"/>
</dbReference>
<dbReference type="GO" id="GO:0043093">
    <property type="term" value="P:FtsZ-dependent cytokinesis"/>
    <property type="evidence" value="ECO:0007669"/>
    <property type="project" value="UniProtKB-UniRule"/>
</dbReference>
<dbReference type="Gene3D" id="3.30.110.150">
    <property type="entry name" value="SepF-like protein"/>
    <property type="match status" value="1"/>
</dbReference>
<gene>
    <name evidence="5" type="primary">sepF</name>
    <name evidence="6" type="ORF">YH66_10415</name>
</gene>
<keyword evidence="3 5" id="KW-0131">Cell cycle</keyword>
<evidence type="ECO:0000256" key="4">
    <source>
        <dbReference type="ARBA" id="ARBA00044936"/>
    </source>
</evidence>
<dbReference type="HAMAP" id="MF_01197">
    <property type="entry name" value="SepF"/>
    <property type="match status" value="1"/>
</dbReference>
<organism evidence="6 7">
    <name type="scientific">[Brevibacterium] flavum</name>
    <dbReference type="NCBI Taxonomy" id="92706"/>
    <lineage>
        <taxon>Bacteria</taxon>
        <taxon>Bacillati</taxon>
        <taxon>Actinomycetota</taxon>
        <taxon>Actinomycetes</taxon>
        <taxon>Mycobacteriales</taxon>
        <taxon>Corynebacteriaceae</taxon>
        <taxon>Corynebacterium</taxon>
    </lineage>
</organism>
<keyword evidence="7" id="KW-1185">Reference proteome</keyword>
<evidence type="ECO:0000256" key="3">
    <source>
        <dbReference type="ARBA" id="ARBA00023306"/>
    </source>
</evidence>
<dbReference type="EMBL" id="CP011309">
    <property type="protein sequence ID" value="AKF27938.1"/>
    <property type="molecule type" value="Genomic_DNA"/>
</dbReference>
<dbReference type="PANTHER" id="PTHR35798:SF1">
    <property type="entry name" value="CELL DIVISION PROTEIN SEPF"/>
    <property type="match status" value="1"/>
</dbReference>
<dbReference type="GeneID" id="1020104"/>
<sequence length="152" mass="16922">MSMLKKTKEFFGLAPYEAEHEDAYYADEPRYEGTAAYAPEYRERDYGYAPEAPAPVAPSPAPRSYQSTIVPVELHSFEDAQVIGGAFRDGDAVVFDMSLLSREEARRIVDFAAGLCFALRGKMQKIDSVTFAVVPELSNISTSELERAARIR</sequence>
<dbReference type="InterPro" id="IPR007561">
    <property type="entry name" value="Cell_div_SepF/SepF-rel"/>
</dbReference>